<gene>
    <name evidence="2" type="ORF">DesU5LDRAFT_1419</name>
</gene>
<dbReference type="InterPro" id="IPR025737">
    <property type="entry name" value="FApF"/>
</dbReference>
<evidence type="ECO:0008006" key="3">
    <source>
        <dbReference type="Google" id="ProtNLM"/>
    </source>
</evidence>
<proteinExistence type="predicted"/>
<accession>I2Q004</accession>
<dbReference type="eggNOG" id="COG4313">
    <property type="taxonomic scope" value="Bacteria"/>
</dbReference>
<dbReference type="EMBL" id="JH600068">
    <property type="protein sequence ID" value="EIG53110.1"/>
    <property type="molecule type" value="Genomic_DNA"/>
</dbReference>
<evidence type="ECO:0000256" key="1">
    <source>
        <dbReference type="SAM" id="SignalP"/>
    </source>
</evidence>
<name>I2Q004_9BACT</name>
<dbReference type="OrthoDB" id="191143at2"/>
<organism evidence="2">
    <name type="scientific">Desulfovibrio sp. U5L</name>
    <dbReference type="NCBI Taxonomy" id="596152"/>
    <lineage>
        <taxon>Bacteria</taxon>
        <taxon>Pseudomonadati</taxon>
        <taxon>Thermodesulfobacteriota</taxon>
        <taxon>Desulfovibrionia</taxon>
        <taxon>Desulfovibrionales</taxon>
        <taxon>Desulfovibrionaceae</taxon>
        <taxon>Desulfovibrio</taxon>
    </lineage>
</organism>
<protein>
    <recommendedName>
        <fullName evidence="3">Protein involved in meta-pathway of phenol degradation</fullName>
    </recommendedName>
</protein>
<evidence type="ECO:0000313" key="2">
    <source>
        <dbReference type="EMBL" id="EIG53110.1"/>
    </source>
</evidence>
<feature type="chain" id="PRO_5003662612" description="Protein involved in meta-pathway of phenol degradation" evidence="1">
    <location>
        <begin position="23"/>
        <end position="285"/>
    </location>
</feature>
<dbReference type="AlphaFoldDB" id="I2Q004"/>
<keyword evidence="1" id="KW-0732">Signal</keyword>
<feature type="signal peptide" evidence="1">
    <location>
        <begin position="1"/>
        <end position="22"/>
    </location>
</feature>
<reference evidence="2" key="1">
    <citation type="submission" date="2011-11" db="EMBL/GenBank/DDBJ databases">
        <title>Improved High-Quality Draft sequence of Desulfovibrio sp. U5L.</title>
        <authorList>
            <consortium name="US DOE Joint Genome Institute"/>
            <person name="Lucas S."/>
            <person name="Han J."/>
            <person name="Lapidus A."/>
            <person name="Cheng J.-F."/>
            <person name="Goodwin L."/>
            <person name="Pitluck S."/>
            <person name="Peters L."/>
            <person name="Ovchinnikova G."/>
            <person name="Held B."/>
            <person name="Detter J.C."/>
            <person name="Han C."/>
            <person name="Tapia R."/>
            <person name="Land M."/>
            <person name="Hauser L."/>
            <person name="Kyrpides N."/>
            <person name="Ivanova N."/>
            <person name="Pagani I."/>
            <person name="Gabster J."/>
            <person name="Walker C."/>
            <person name="Stolyar S."/>
            <person name="Stahl D."/>
            <person name="Arkin A."/>
            <person name="Dehal P."/>
            <person name="Hazen T."/>
            <person name="Woyke T."/>
        </authorList>
    </citation>
    <scope>NUCLEOTIDE SEQUENCE [LARGE SCALE GENOMIC DNA]</scope>
    <source>
        <strain evidence="2">U5L</strain>
    </source>
</reference>
<dbReference type="Pfam" id="PF13557">
    <property type="entry name" value="Phenol_MetA_deg"/>
    <property type="match status" value="1"/>
</dbReference>
<dbReference type="HOGENOM" id="CLU_911620_0_0_7"/>
<sequence length="285" mass="31558">MKRGMAVALLVAVVLTCSPAFANNARDYLPLEPGMFFLAMYYNHSFGNEYYSKGTKKSNSTNYVGNVSVLRPVYYTQLGPFTIDPQLLLPIGEVTLSGKQSSGIGDATIASTIWFVNNKEDRFIFAYTPFLTIPTGQYDREGVINLGSNRWSTKHEICVAKGFGDRTWLELSGYALFSFDNDNALGPKNNRVTSSKEPTFGADAHLSYSFTKEFFGSLDYIFTGGGRTTLDGKEQNDWLSTHNVGVSFAYMVTPNTQVMTAFSTDAATYNGIRTSNIMVRLGFIF</sequence>